<keyword evidence="2" id="KW-1185">Reference proteome</keyword>
<dbReference type="EMBL" id="BMTX01000044">
    <property type="protein sequence ID" value="GGS77643.1"/>
    <property type="molecule type" value="Genomic_DNA"/>
</dbReference>
<dbReference type="Proteomes" id="UP000597853">
    <property type="component" value="Unassembled WGS sequence"/>
</dbReference>
<name>A0ABQ2TM43_STREZ</name>
<evidence type="ECO:0000313" key="2">
    <source>
        <dbReference type="Proteomes" id="UP000597853"/>
    </source>
</evidence>
<accession>A0ABQ2TM43</accession>
<proteinExistence type="predicted"/>
<sequence length="145" mass="15243">MPAARALTLLVRPGEPDGYRTRHRQYVGDCGGCVDGPAHKGRRPARVGPFDQRPVSALSKQQVLHPLSVLPGERSEGMWIAPGEVSDISGARAQCLPTAVETPCEKGVVSGAGVHTATLRPSQPPARRSKSVADRFGCSLGVRGG</sequence>
<comment type="caution">
    <text evidence="1">The sequence shown here is derived from an EMBL/GenBank/DDBJ whole genome shotgun (WGS) entry which is preliminary data.</text>
</comment>
<gene>
    <name evidence="1" type="ORF">GCM10010285_64890</name>
</gene>
<protein>
    <submittedName>
        <fullName evidence="1">Uncharacterized protein</fullName>
    </submittedName>
</protein>
<evidence type="ECO:0000313" key="1">
    <source>
        <dbReference type="EMBL" id="GGS77643.1"/>
    </source>
</evidence>
<reference evidence="2" key="1">
    <citation type="journal article" date="2019" name="Int. J. Syst. Evol. Microbiol.">
        <title>The Global Catalogue of Microorganisms (GCM) 10K type strain sequencing project: providing services to taxonomists for standard genome sequencing and annotation.</title>
        <authorList>
            <consortium name="The Broad Institute Genomics Platform"/>
            <consortium name="The Broad Institute Genome Sequencing Center for Infectious Disease"/>
            <person name="Wu L."/>
            <person name="Ma J."/>
        </authorList>
    </citation>
    <scope>NUCLEOTIDE SEQUENCE [LARGE SCALE GENOMIC DNA]</scope>
    <source>
        <strain evidence="2">JCM 4416</strain>
    </source>
</reference>
<organism evidence="1 2">
    <name type="scientific">Streptomyces pseudogriseolus</name>
    <name type="common">Streptomyces gancidicus</name>
    <name type="synonym">Streptomyces rubiginosus</name>
    <dbReference type="NCBI Taxonomy" id="36817"/>
    <lineage>
        <taxon>Bacteria</taxon>
        <taxon>Bacillati</taxon>
        <taxon>Actinomycetota</taxon>
        <taxon>Actinomycetes</taxon>
        <taxon>Kitasatosporales</taxon>
        <taxon>Streptomycetaceae</taxon>
        <taxon>Streptomyces</taxon>
        <taxon>Streptomyces pseudogriseolus group</taxon>
    </lineage>
</organism>